<proteinExistence type="predicted"/>
<reference evidence="2" key="1">
    <citation type="journal article" date="2020" name="Phytopathology">
        <title>Genome Sequence Resources of Colletotrichum truncatum, C. plurivorum, C. musicola, and C. sojae: Four Species Pathogenic to Soybean (Glycine max).</title>
        <authorList>
            <person name="Rogerio F."/>
            <person name="Boufleur T.R."/>
            <person name="Ciampi-Guillardi M."/>
            <person name="Sukno S.A."/>
            <person name="Thon M.R."/>
            <person name="Massola Junior N.S."/>
            <person name="Baroncelli R."/>
        </authorList>
    </citation>
    <scope>NUCLEOTIDE SEQUENCE</scope>
    <source>
        <strain evidence="2">LFN0074</strain>
    </source>
</reference>
<evidence type="ECO:0000256" key="1">
    <source>
        <dbReference type="SAM" id="MobiDB-lite"/>
    </source>
</evidence>
<name>A0A8H6MHT3_9PEZI</name>
<keyword evidence="2" id="KW-0808">Transferase</keyword>
<sequence length="112" mass="11879">MAIEILPTIEADCPRLAQIDKAAFEASSDSAFEHVLFPLSGTDDASAAKEAMFARAMREDTTARFIKAVDTELSGDAGVVGWAKWHIWDGERGMPPGSTPKPAGNSSAGWIG</sequence>
<dbReference type="Proteomes" id="UP000639643">
    <property type="component" value="Unassembled WGS sequence"/>
</dbReference>
<gene>
    <name evidence="2" type="ORF">CMUS01_16565</name>
</gene>
<feature type="region of interest" description="Disordered" evidence="1">
    <location>
        <begin position="91"/>
        <end position="112"/>
    </location>
</feature>
<keyword evidence="3" id="KW-1185">Reference proteome</keyword>
<evidence type="ECO:0000313" key="3">
    <source>
        <dbReference type="Proteomes" id="UP000639643"/>
    </source>
</evidence>
<accession>A0A8H6MHT3</accession>
<dbReference type="GO" id="GO:0016740">
    <property type="term" value="F:transferase activity"/>
    <property type="evidence" value="ECO:0007669"/>
    <property type="project" value="UniProtKB-KW"/>
</dbReference>
<dbReference type="AlphaFoldDB" id="A0A8H6MHT3"/>
<protein>
    <submittedName>
        <fullName evidence="2">Acetyltransferase</fullName>
    </submittedName>
</protein>
<comment type="caution">
    <text evidence="2">The sequence shown here is derived from an EMBL/GenBank/DDBJ whole genome shotgun (WGS) entry which is preliminary data.</text>
</comment>
<dbReference type="OrthoDB" id="410198at2759"/>
<dbReference type="Gene3D" id="3.40.630.30">
    <property type="match status" value="1"/>
</dbReference>
<organism evidence="2 3">
    <name type="scientific">Colletotrichum musicola</name>
    <dbReference type="NCBI Taxonomy" id="2175873"/>
    <lineage>
        <taxon>Eukaryota</taxon>
        <taxon>Fungi</taxon>
        <taxon>Dikarya</taxon>
        <taxon>Ascomycota</taxon>
        <taxon>Pezizomycotina</taxon>
        <taxon>Sordariomycetes</taxon>
        <taxon>Hypocreomycetidae</taxon>
        <taxon>Glomerellales</taxon>
        <taxon>Glomerellaceae</taxon>
        <taxon>Colletotrichum</taxon>
        <taxon>Colletotrichum orchidearum species complex</taxon>
    </lineage>
</organism>
<evidence type="ECO:0000313" key="2">
    <source>
        <dbReference type="EMBL" id="KAF6785390.1"/>
    </source>
</evidence>
<dbReference type="EMBL" id="WIGM01001993">
    <property type="protein sequence ID" value="KAF6785390.1"/>
    <property type="molecule type" value="Genomic_DNA"/>
</dbReference>